<dbReference type="Proteomes" id="UP001189429">
    <property type="component" value="Unassembled WGS sequence"/>
</dbReference>
<accession>A0ABN9T734</accession>
<evidence type="ECO:0000313" key="2">
    <source>
        <dbReference type="Proteomes" id="UP001189429"/>
    </source>
</evidence>
<protein>
    <submittedName>
        <fullName evidence="1">Uncharacterized protein</fullName>
    </submittedName>
</protein>
<comment type="caution">
    <text evidence="1">The sequence shown here is derived from an EMBL/GenBank/DDBJ whole genome shotgun (WGS) entry which is preliminary data.</text>
</comment>
<reference evidence="1" key="1">
    <citation type="submission" date="2023-10" db="EMBL/GenBank/DDBJ databases">
        <authorList>
            <person name="Chen Y."/>
            <person name="Shah S."/>
            <person name="Dougan E. K."/>
            <person name="Thang M."/>
            <person name="Chan C."/>
        </authorList>
    </citation>
    <scope>NUCLEOTIDE SEQUENCE [LARGE SCALE GENOMIC DNA]</scope>
</reference>
<name>A0ABN9T734_9DINO</name>
<evidence type="ECO:0000313" key="1">
    <source>
        <dbReference type="EMBL" id="CAK0840890.1"/>
    </source>
</evidence>
<sequence length="154" mass="16612">MAPVADRAAALWRLDAARALADRPEATTTTFDMADLGGAQREFGQMLAVNCQQFSSAMHQRGLVSQPAACVANRSWDLPRPLLELLGEALLDGQPALRCGGFQPWPQDSELRALLVPPERYLEANVQEDEGADWALVEGSLLSCGRLLHSEGAG</sequence>
<dbReference type="EMBL" id="CAUYUJ010014409">
    <property type="protein sequence ID" value="CAK0840890.1"/>
    <property type="molecule type" value="Genomic_DNA"/>
</dbReference>
<organism evidence="1 2">
    <name type="scientific">Prorocentrum cordatum</name>
    <dbReference type="NCBI Taxonomy" id="2364126"/>
    <lineage>
        <taxon>Eukaryota</taxon>
        <taxon>Sar</taxon>
        <taxon>Alveolata</taxon>
        <taxon>Dinophyceae</taxon>
        <taxon>Prorocentrales</taxon>
        <taxon>Prorocentraceae</taxon>
        <taxon>Prorocentrum</taxon>
    </lineage>
</organism>
<proteinExistence type="predicted"/>
<gene>
    <name evidence="1" type="ORF">PCOR1329_LOCUS36229</name>
</gene>
<keyword evidence="2" id="KW-1185">Reference proteome</keyword>